<dbReference type="Pfam" id="PF02301">
    <property type="entry name" value="HORMA"/>
    <property type="match status" value="1"/>
</dbReference>
<dbReference type="OrthoDB" id="1928087at2759"/>
<feature type="compositionally biased region" description="Polar residues" evidence="6">
    <location>
        <begin position="217"/>
        <end position="229"/>
    </location>
</feature>
<dbReference type="EMBL" id="BDIP01002787">
    <property type="protein sequence ID" value="GIQ86828.1"/>
    <property type="molecule type" value="Genomic_DNA"/>
</dbReference>
<dbReference type="SUPFAM" id="SSF56019">
    <property type="entry name" value="The spindle assembly checkpoint protein mad2"/>
    <property type="match status" value="1"/>
</dbReference>
<dbReference type="Proteomes" id="UP000265618">
    <property type="component" value="Unassembled WGS sequence"/>
</dbReference>
<dbReference type="PANTHER" id="PTHR48225:SF7">
    <property type="entry name" value="MEIOSIS-SPECIFIC PROTEIN HOP1"/>
    <property type="match status" value="1"/>
</dbReference>
<proteinExistence type="predicted"/>
<sequence>EAFSDRNVVGLPLRSLSGKNEQAAAVIAWMEDGMFDALQRGYLRGVVFGIFLDPDDESKLIESYSFKVSHGPDGDTLGVSLGGESAKVPVPSTRDGVKNATVQLMRRLIAITGTLPPLPDPKCLVLKLFYTKDTPCDYEPRHFVASDDHSALCICSDTHPVTAQIGNVNTAHHSFSLKLTAPTHAESTAAKPAPDTATETETESHTESGRERLSGKGASQSSARGSLSQRGKERERERERERPKRRARMGVPQTEPEPEPETETETAVPERPSSPSVSASPIPPSEGEAEGEREGEGGVDEYDPDYMQEEEDDVYSPVKTRSTRGTRGTKGTKGARRPMHMTPSTPAPIGVAKRRRRRRV</sequence>
<keyword evidence="4" id="KW-0539">Nucleus</keyword>
<evidence type="ECO:0000256" key="5">
    <source>
        <dbReference type="ARBA" id="ARBA00023254"/>
    </source>
</evidence>
<evidence type="ECO:0000313" key="9">
    <source>
        <dbReference type="Proteomes" id="UP000265618"/>
    </source>
</evidence>
<dbReference type="InterPro" id="IPR003511">
    <property type="entry name" value="HORMA_dom"/>
</dbReference>
<evidence type="ECO:0000259" key="7">
    <source>
        <dbReference type="PROSITE" id="PS50815"/>
    </source>
</evidence>
<evidence type="ECO:0000256" key="6">
    <source>
        <dbReference type="SAM" id="MobiDB-lite"/>
    </source>
</evidence>
<organism evidence="8 9">
    <name type="scientific">Kipferlia bialata</name>
    <dbReference type="NCBI Taxonomy" id="797122"/>
    <lineage>
        <taxon>Eukaryota</taxon>
        <taxon>Metamonada</taxon>
        <taxon>Carpediemonas-like organisms</taxon>
        <taxon>Kipferlia</taxon>
    </lineage>
</organism>
<evidence type="ECO:0000256" key="3">
    <source>
        <dbReference type="ARBA" id="ARBA00022454"/>
    </source>
</evidence>
<evidence type="ECO:0000256" key="2">
    <source>
        <dbReference type="ARBA" id="ARBA00004286"/>
    </source>
</evidence>
<feature type="compositionally biased region" description="Basic and acidic residues" evidence="6">
    <location>
        <begin position="202"/>
        <end position="214"/>
    </location>
</feature>
<feature type="compositionally biased region" description="Acidic residues" evidence="6">
    <location>
        <begin position="297"/>
        <end position="314"/>
    </location>
</feature>
<evidence type="ECO:0000256" key="1">
    <source>
        <dbReference type="ARBA" id="ARBA00004123"/>
    </source>
</evidence>
<comment type="caution">
    <text evidence="8">The sequence shown here is derived from an EMBL/GenBank/DDBJ whole genome shotgun (WGS) entry which is preliminary data.</text>
</comment>
<dbReference type="PROSITE" id="PS50815">
    <property type="entry name" value="HORMA"/>
    <property type="match status" value="1"/>
</dbReference>
<name>A0A9K3D2U1_9EUKA</name>
<accession>A0A9K3D2U1</accession>
<keyword evidence="9" id="KW-1185">Reference proteome</keyword>
<dbReference type="GO" id="GO:0005634">
    <property type="term" value="C:nucleus"/>
    <property type="evidence" value="ECO:0007669"/>
    <property type="project" value="UniProtKB-SubCell"/>
</dbReference>
<dbReference type="GO" id="GO:0005694">
    <property type="term" value="C:chromosome"/>
    <property type="evidence" value="ECO:0007669"/>
    <property type="project" value="UniProtKB-SubCell"/>
</dbReference>
<dbReference type="AlphaFoldDB" id="A0A9K3D2U1"/>
<feature type="region of interest" description="Disordered" evidence="6">
    <location>
        <begin position="184"/>
        <end position="360"/>
    </location>
</feature>
<feature type="compositionally biased region" description="Low complexity" evidence="6">
    <location>
        <begin position="265"/>
        <end position="280"/>
    </location>
</feature>
<feature type="domain" description="HORMA" evidence="7">
    <location>
        <begin position="1"/>
        <end position="179"/>
    </location>
</feature>
<feature type="compositionally biased region" description="Low complexity" evidence="6">
    <location>
        <begin position="188"/>
        <end position="199"/>
    </location>
</feature>
<keyword evidence="5" id="KW-0469">Meiosis</keyword>
<gene>
    <name evidence="8" type="ORF">KIPB_008755</name>
</gene>
<evidence type="ECO:0000313" key="8">
    <source>
        <dbReference type="EMBL" id="GIQ86828.1"/>
    </source>
</evidence>
<dbReference type="GO" id="GO:0051321">
    <property type="term" value="P:meiotic cell cycle"/>
    <property type="evidence" value="ECO:0007669"/>
    <property type="project" value="UniProtKB-KW"/>
</dbReference>
<keyword evidence="3" id="KW-0158">Chromosome</keyword>
<protein>
    <recommendedName>
        <fullName evidence="7">HORMA domain-containing protein</fullName>
    </recommendedName>
</protein>
<reference evidence="8 9" key="1">
    <citation type="journal article" date="2018" name="PLoS ONE">
        <title>The draft genome of Kipferlia bialata reveals reductive genome evolution in fornicate parasites.</title>
        <authorList>
            <person name="Tanifuji G."/>
            <person name="Takabayashi S."/>
            <person name="Kume K."/>
            <person name="Takagi M."/>
            <person name="Nakayama T."/>
            <person name="Kamikawa R."/>
            <person name="Inagaki Y."/>
            <person name="Hashimoto T."/>
        </authorList>
    </citation>
    <scope>NUCLEOTIDE SEQUENCE [LARGE SCALE GENOMIC DNA]</scope>
    <source>
        <strain evidence="8">NY0173</strain>
    </source>
</reference>
<evidence type="ECO:0000256" key="4">
    <source>
        <dbReference type="ARBA" id="ARBA00023242"/>
    </source>
</evidence>
<dbReference type="InterPro" id="IPR051294">
    <property type="entry name" value="HORMA_MeioticProgression"/>
</dbReference>
<dbReference type="InterPro" id="IPR036570">
    <property type="entry name" value="HORMA_dom_sf"/>
</dbReference>
<dbReference type="PANTHER" id="PTHR48225">
    <property type="entry name" value="HORMA DOMAIN-CONTAINING PROTEIN 1"/>
    <property type="match status" value="1"/>
</dbReference>
<dbReference type="Gene3D" id="3.30.900.10">
    <property type="entry name" value="HORMA domain"/>
    <property type="match status" value="1"/>
</dbReference>
<feature type="compositionally biased region" description="Basic and acidic residues" evidence="6">
    <location>
        <begin position="230"/>
        <end position="242"/>
    </location>
</feature>
<comment type="subcellular location">
    <subcellularLocation>
        <location evidence="2">Chromosome</location>
    </subcellularLocation>
    <subcellularLocation>
        <location evidence="1">Nucleus</location>
    </subcellularLocation>
</comment>
<feature type="non-terminal residue" evidence="8">
    <location>
        <position position="1"/>
    </location>
</feature>